<keyword evidence="2" id="KW-1185">Reference proteome</keyword>
<name>A0ABQ2DXP7_9BACI</name>
<evidence type="ECO:0000313" key="2">
    <source>
        <dbReference type="Proteomes" id="UP000634435"/>
    </source>
</evidence>
<dbReference type="RefSeq" id="WP_160807713.1">
    <property type="nucleotide sequence ID" value="NZ_BMPN01000014.1"/>
</dbReference>
<gene>
    <name evidence="1" type="ORF">GCM10007111_43340</name>
</gene>
<sequence length="155" mass="18261">MINSINNTESRKLKELEYHLKNYNIYKSAIKNLQKQLSYLIPNFTADDTTSDCSNSEFKIEMVKDTVDLDRISSLRALNLYEELLYYKLIISSIDTSLEELDELEHEFVILRYKKGYSIIKTSLELGYSEKYVFNIRKHALRKLMISLKGILFLN</sequence>
<evidence type="ECO:0000313" key="1">
    <source>
        <dbReference type="EMBL" id="GGJ77002.1"/>
    </source>
</evidence>
<dbReference type="SUPFAM" id="SSF88659">
    <property type="entry name" value="Sigma3 and sigma4 domains of RNA polymerase sigma factors"/>
    <property type="match status" value="1"/>
</dbReference>
<dbReference type="Proteomes" id="UP000634435">
    <property type="component" value="Unassembled WGS sequence"/>
</dbReference>
<evidence type="ECO:0008006" key="3">
    <source>
        <dbReference type="Google" id="ProtNLM"/>
    </source>
</evidence>
<comment type="caution">
    <text evidence="1">The sequence shown here is derived from an EMBL/GenBank/DDBJ whole genome shotgun (WGS) entry which is preliminary data.</text>
</comment>
<dbReference type="EMBL" id="BMPN01000014">
    <property type="protein sequence ID" value="GGJ77002.1"/>
    <property type="molecule type" value="Genomic_DNA"/>
</dbReference>
<reference evidence="2" key="1">
    <citation type="journal article" date="2019" name="Int. J. Syst. Evol. Microbiol.">
        <title>The Global Catalogue of Microorganisms (GCM) 10K type strain sequencing project: providing services to taxonomists for standard genome sequencing and annotation.</title>
        <authorList>
            <consortium name="The Broad Institute Genomics Platform"/>
            <consortium name="The Broad Institute Genome Sequencing Center for Infectious Disease"/>
            <person name="Wu L."/>
            <person name="Ma J."/>
        </authorList>
    </citation>
    <scope>NUCLEOTIDE SEQUENCE [LARGE SCALE GENOMIC DNA]</scope>
    <source>
        <strain evidence="2">JCM 30071</strain>
    </source>
</reference>
<proteinExistence type="predicted"/>
<organism evidence="1 2">
    <name type="scientific">Virgibacillus kapii</name>
    <dbReference type="NCBI Taxonomy" id="1638645"/>
    <lineage>
        <taxon>Bacteria</taxon>
        <taxon>Bacillati</taxon>
        <taxon>Bacillota</taxon>
        <taxon>Bacilli</taxon>
        <taxon>Bacillales</taxon>
        <taxon>Bacillaceae</taxon>
        <taxon>Virgibacillus</taxon>
    </lineage>
</organism>
<protein>
    <recommendedName>
        <fullName evidence="3">Sigma-70 family RNA polymerase sigma factor</fullName>
    </recommendedName>
</protein>
<dbReference type="InterPro" id="IPR013324">
    <property type="entry name" value="RNA_pol_sigma_r3/r4-like"/>
</dbReference>
<accession>A0ABQ2DXP7</accession>